<dbReference type="EMBL" id="BMLG01000001">
    <property type="protein sequence ID" value="GGM19133.1"/>
    <property type="molecule type" value="Genomic_DNA"/>
</dbReference>
<dbReference type="RefSeq" id="WP_162879118.1">
    <property type="nucleotide sequence ID" value="NZ_BMLG01000001.1"/>
</dbReference>
<protein>
    <recommendedName>
        <fullName evidence="3">Glycosyl hydrolase family 13 catalytic domain-containing protein</fullName>
    </recommendedName>
</protein>
<dbReference type="Proteomes" id="UP000618460">
    <property type="component" value="Unassembled WGS sequence"/>
</dbReference>
<dbReference type="InterPro" id="IPR017853">
    <property type="entry name" value="GH"/>
</dbReference>
<proteinExistence type="predicted"/>
<keyword evidence="2" id="KW-1185">Reference proteome</keyword>
<reference evidence="1" key="2">
    <citation type="submission" date="2020-09" db="EMBL/GenBank/DDBJ databases">
        <authorList>
            <person name="Sun Q."/>
            <person name="Zhou Y."/>
        </authorList>
    </citation>
    <scope>NUCLEOTIDE SEQUENCE</scope>
    <source>
        <strain evidence="1">CGMCC 1.6333</strain>
    </source>
</reference>
<evidence type="ECO:0008006" key="3">
    <source>
        <dbReference type="Google" id="ProtNLM"/>
    </source>
</evidence>
<dbReference type="SUPFAM" id="SSF51445">
    <property type="entry name" value="(Trans)glycosidases"/>
    <property type="match status" value="1"/>
</dbReference>
<reference evidence="1" key="1">
    <citation type="journal article" date="2014" name="Int. J. Syst. Evol. Microbiol.">
        <title>Complete genome sequence of Corynebacterium casei LMG S-19264T (=DSM 44701T), isolated from a smear-ripened cheese.</title>
        <authorList>
            <consortium name="US DOE Joint Genome Institute (JGI-PGF)"/>
            <person name="Walter F."/>
            <person name="Albersmeier A."/>
            <person name="Kalinowski J."/>
            <person name="Ruckert C."/>
        </authorList>
    </citation>
    <scope>NUCLEOTIDE SEQUENCE</scope>
    <source>
        <strain evidence="1">CGMCC 1.6333</strain>
    </source>
</reference>
<comment type="caution">
    <text evidence="1">The sequence shown here is derived from an EMBL/GenBank/DDBJ whole genome shotgun (WGS) entry which is preliminary data.</text>
</comment>
<dbReference type="Gene3D" id="3.20.20.80">
    <property type="entry name" value="Glycosidases"/>
    <property type="match status" value="1"/>
</dbReference>
<gene>
    <name evidence="1" type="ORF">GCM10011351_01210</name>
</gene>
<sequence length="55" mass="6358">MEECHIDGLQIDAVASMTSFNFDRQDDKEQLRNSYGGDENLEALAFIKKLNEIFF</sequence>
<organism evidence="1 2">
    <name type="scientific">Paraliobacillus quinghaiensis</name>
    <dbReference type="NCBI Taxonomy" id="470815"/>
    <lineage>
        <taxon>Bacteria</taxon>
        <taxon>Bacillati</taxon>
        <taxon>Bacillota</taxon>
        <taxon>Bacilli</taxon>
        <taxon>Bacillales</taxon>
        <taxon>Bacillaceae</taxon>
        <taxon>Paraliobacillus</taxon>
    </lineage>
</organism>
<accession>A0A917TED1</accession>
<evidence type="ECO:0000313" key="2">
    <source>
        <dbReference type="Proteomes" id="UP000618460"/>
    </source>
</evidence>
<name>A0A917TED1_9BACI</name>
<evidence type="ECO:0000313" key="1">
    <source>
        <dbReference type="EMBL" id="GGM19133.1"/>
    </source>
</evidence>
<dbReference type="AlphaFoldDB" id="A0A917TED1"/>